<protein>
    <submittedName>
        <fullName evidence="6">NAD(P)-dependent oxidoreductase</fullName>
    </submittedName>
</protein>
<evidence type="ECO:0000259" key="4">
    <source>
        <dbReference type="Pfam" id="PF03446"/>
    </source>
</evidence>
<dbReference type="AlphaFoldDB" id="A0A2I8VFB8"/>
<dbReference type="PANTHER" id="PTHR43060">
    <property type="entry name" value="3-HYDROXYISOBUTYRATE DEHYDROGENASE-LIKE 1, MITOCHONDRIAL-RELATED"/>
    <property type="match status" value="1"/>
</dbReference>
<gene>
    <name evidence="6" type="ORF">C2R22_02280</name>
</gene>
<reference evidence="6 7" key="1">
    <citation type="submission" date="2018-01" db="EMBL/GenBank/DDBJ databases">
        <title>Complete genome sequence of Salinigranum rubrum GX10T, an extremely halophilic archaeon isolated from a marine solar saltern.</title>
        <authorList>
            <person name="Han S."/>
        </authorList>
    </citation>
    <scope>NUCLEOTIDE SEQUENCE [LARGE SCALE GENOMIC DNA]</scope>
    <source>
        <strain evidence="6 7">GX10</strain>
    </source>
</reference>
<evidence type="ECO:0000313" key="6">
    <source>
        <dbReference type="EMBL" id="AUV80630.1"/>
    </source>
</evidence>
<proteinExistence type="inferred from homology"/>
<dbReference type="Proteomes" id="UP000236584">
    <property type="component" value="Chromosome"/>
</dbReference>
<dbReference type="InterPro" id="IPR015815">
    <property type="entry name" value="HIBADH-related"/>
</dbReference>
<dbReference type="EMBL" id="CP026309">
    <property type="protein sequence ID" value="AUV80630.1"/>
    <property type="molecule type" value="Genomic_DNA"/>
</dbReference>
<dbReference type="InterPro" id="IPR029154">
    <property type="entry name" value="HIBADH-like_NADP-bd"/>
</dbReference>
<dbReference type="InterPro" id="IPR002204">
    <property type="entry name" value="3-OH-isobutyrate_DH-rel_CS"/>
</dbReference>
<dbReference type="SUPFAM" id="SSF48179">
    <property type="entry name" value="6-phosphogluconate dehydrogenase C-terminal domain-like"/>
    <property type="match status" value="1"/>
</dbReference>
<accession>A0A2I8VFB8</accession>
<dbReference type="Gene3D" id="3.40.50.720">
    <property type="entry name" value="NAD(P)-binding Rossmann-like Domain"/>
    <property type="match status" value="1"/>
</dbReference>
<dbReference type="PROSITE" id="PS00895">
    <property type="entry name" value="3_HYDROXYISOBUT_DH"/>
    <property type="match status" value="1"/>
</dbReference>
<dbReference type="RefSeq" id="WP_103424183.1">
    <property type="nucleotide sequence ID" value="NZ_CP026309.1"/>
</dbReference>
<dbReference type="Pfam" id="PF14833">
    <property type="entry name" value="NAD_binding_11"/>
    <property type="match status" value="1"/>
</dbReference>
<feature type="domain" description="6-phosphogluconate dehydrogenase NADP-binding" evidence="4">
    <location>
        <begin position="3"/>
        <end position="163"/>
    </location>
</feature>
<comment type="similarity">
    <text evidence="1">Belongs to the HIBADH-related family.</text>
</comment>
<dbReference type="OrthoDB" id="23890at2157"/>
<dbReference type="InterPro" id="IPR008927">
    <property type="entry name" value="6-PGluconate_DH-like_C_sf"/>
</dbReference>
<dbReference type="PANTHER" id="PTHR43060:SF15">
    <property type="entry name" value="3-HYDROXYISOBUTYRATE DEHYDROGENASE-LIKE 1, MITOCHONDRIAL-RELATED"/>
    <property type="match status" value="1"/>
</dbReference>
<dbReference type="GO" id="GO:0051287">
    <property type="term" value="F:NAD binding"/>
    <property type="evidence" value="ECO:0007669"/>
    <property type="project" value="InterPro"/>
</dbReference>
<dbReference type="SUPFAM" id="SSF51735">
    <property type="entry name" value="NAD(P)-binding Rossmann-fold domains"/>
    <property type="match status" value="1"/>
</dbReference>
<dbReference type="Gene3D" id="1.10.1040.10">
    <property type="entry name" value="N-(1-d-carboxylethyl)-l-norvaline Dehydrogenase, domain 2"/>
    <property type="match status" value="1"/>
</dbReference>
<evidence type="ECO:0000256" key="3">
    <source>
        <dbReference type="ARBA" id="ARBA00023027"/>
    </source>
</evidence>
<keyword evidence="3" id="KW-0520">NAD</keyword>
<keyword evidence="2" id="KW-0560">Oxidoreductase</keyword>
<dbReference type="InterPro" id="IPR006115">
    <property type="entry name" value="6PGDH_NADP-bd"/>
</dbReference>
<evidence type="ECO:0000259" key="5">
    <source>
        <dbReference type="Pfam" id="PF14833"/>
    </source>
</evidence>
<dbReference type="KEGG" id="srub:C2R22_02280"/>
<dbReference type="InterPro" id="IPR036291">
    <property type="entry name" value="NAD(P)-bd_dom_sf"/>
</dbReference>
<evidence type="ECO:0000256" key="2">
    <source>
        <dbReference type="ARBA" id="ARBA00023002"/>
    </source>
</evidence>
<keyword evidence="7" id="KW-1185">Reference proteome</keyword>
<name>A0A2I8VFB8_9EURY</name>
<organism evidence="6 7">
    <name type="scientific">Salinigranum rubrum</name>
    <dbReference type="NCBI Taxonomy" id="755307"/>
    <lineage>
        <taxon>Archaea</taxon>
        <taxon>Methanobacteriati</taxon>
        <taxon>Methanobacteriota</taxon>
        <taxon>Stenosarchaea group</taxon>
        <taxon>Halobacteria</taxon>
        <taxon>Halobacteriales</taxon>
        <taxon>Haloferacaceae</taxon>
        <taxon>Salinigranum</taxon>
    </lineage>
</organism>
<feature type="domain" description="3-hydroxyisobutyrate dehydrogenase-like NAD-binding" evidence="5">
    <location>
        <begin position="166"/>
        <end position="285"/>
    </location>
</feature>
<evidence type="ECO:0000256" key="1">
    <source>
        <dbReference type="ARBA" id="ARBA00009080"/>
    </source>
</evidence>
<evidence type="ECO:0000313" key="7">
    <source>
        <dbReference type="Proteomes" id="UP000236584"/>
    </source>
</evidence>
<dbReference type="GO" id="GO:0016491">
    <property type="term" value="F:oxidoreductase activity"/>
    <property type="evidence" value="ECO:0007669"/>
    <property type="project" value="UniProtKB-KW"/>
</dbReference>
<dbReference type="Pfam" id="PF03446">
    <property type="entry name" value="NAD_binding_2"/>
    <property type="match status" value="1"/>
</dbReference>
<sequence length="306" mass="32128">MSTIGVVGLGRMGSRMSEHLLESGFDLLGYDVREEPVERLRAAGGEGATSITAAAEGADIVLTSLPTPEIVEDVFCAEDGLLAADCGDLTVLELSTSTPETTRALADVGAGEGLRVVDAPVSGGTSGARNGTLTLMVGADESALDRLAVDVLNTLGENVFYLGEVGAGNTTKLVNNVLTTGHRVLAMEAMALGTAHGVDPRLLFEVISTSSGSSNQFEKRVPRVLNRNFEPTFTVDLSRKDLRLALTTADEIDYPMSLASLVHAFYTEASAKGYGEEDACAVVKVFEENADVLVEASGVDETFEGY</sequence>
<dbReference type="GO" id="GO:0050661">
    <property type="term" value="F:NADP binding"/>
    <property type="evidence" value="ECO:0007669"/>
    <property type="project" value="InterPro"/>
</dbReference>
<dbReference type="InterPro" id="IPR013328">
    <property type="entry name" value="6PGD_dom2"/>
</dbReference>
<dbReference type="GeneID" id="35590879"/>
<dbReference type="PIRSF" id="PIRSF000103">
    <property type="entry name" value="HIBADH"/>
    <property type="match status" value="1"/>
</dbReference>